<keyword evidence="4 6" id="KW-0143">Chaperone</keyword>
<dbReference type="InterPro" id="IPR016154">
    <property type="entry name" value="Heat_shock_Hsp33_C"/>
</dbReference>
<dbReference type="InterPro" id="IPR016153">
    <property type="entry name" value="Heat_shock_Hsp33_N"/>
</dbReference>
<dbReference type="Gene3D" id="3.55.30.10">
    <property type="entry name" value="Hsp33 domain"/>
    <property type="match status" value="1"/>
</dbReference>
<keyword evidence="5 6" id="KW-0676">Redox-active center</keyword>
<comment type="subcellular location">
    <subcellularLocation>
        <location evidence="6">Cytoplasm</location>
    </subcellularLocation>
</comment>
<reference evidence="7 8" key="1">
    <citation type="journal article" date="2017" name="Int. J. Syst. Evol. Microbiol.">
        <title>Macrococcus canis sp. nov., a skin bacterium associated with infections in dogs.</title>
        <authorList>
            <person name="Gobeli Brawand S."/>
            <person name="Cotting K."/>
            <person name="Gomez-Sanz E."/>
            <person name="Collaud A."/>
            <person name="Thomann A."/>
            <person name="Brodard I."/>
            <person name="Rodriguez-Campos S."/>
            <person name="Strauss C."/>
            <person name="Perreten V."/>
        </authorList>
    </citation>
    <scope>NUCLEOTIDE SEQUENCE [LARGE SCALE GENOMIC DNA]</scope>
    <source>
        <strain evidence="7 8">KM45013</strain>
    </source>
</reference>
<evidence type="ECO:0000313" key="8">
    <source>
        <dbReference type="Proteomes" id="UP000194154"/>
    </source>
</evidence>
<dbReference type="Gene3D" id="3.90.1280.10">
    <property type="entry name" value="HSP33 redox switch-like"/>
    <property type="match status" value="1"/>
</dbReference>
<keyword evidence="8" id="KW-1185">Reference proteome</keyword>
<dbReference type="AlphaFoldDB" id="A0A1W7AEJ5"/>
<evidence type="ECO:0000256" key="2">
    <source>
        <dbReference type="ARBA" id="ARBA00022833"/>
    </source>
</evidence>
<dbReference type="GO" id="GO:0044183">
    <property type="term" value="F:protein folding chaperone"/>
    <property type="evidence" value="ECO:0007669"/>
    <property type="project" value="TreeGrafter"/>
</dbReference>
<feature type="disulfide bond" description="Redox-active" evidence="6">
    <location>
        <begin position="238"/>
        <end position="240"/>
    </location>
</feature>
<keyword evidence="3 6" id="KW-1015">Disulfide bond</keyword>
<gene>
    <name evidence="6 7" type="primary">hslO</name>
    <name evidence="7" type="ORF">MCCS_24660</name>
</gene>
<proteinExistence type="inferred from homology"/>
<evidence type="ECO:0000256" key="5">
    <source>
        <dbReference type="ARBA" id="ARBA00023284"/>
    </source>
</evidence>
<dbReference type="PIRSF" id="PIRSF005261">
    <property type="entry name" value="Heat_shock_Hsp33"/>
    <property type="match status" value="1"/>
</dbReference>
<protein>
    <recommendedName>
        <fullName evidence="6">33 kDa chaperonin</fullName>
    </recommendedName>
    <alternativeName>
        <fullName evidence="6">Heat shock protein 33 homolog</fullName>
        <shortName evidence="6">HSP33</shortName>
    </alternativeName>
</protein>
<dbReference type="KEGG" id="mcak:MCCS_24660"/>
<keyword evidence="2 6" id="KW-0862">Zinc</keyword>
<organism evidence="7 8">
    <name type="scientific">Macrococcoides canis</name>
    <dbReference type="NCBI Taxonomy" id="1855823"/>
    <lineage>
        <taxon>Bacteria</taxon>
        <taxon>Bacillati</taxon>
        <taxon>Bacillota</taxon>
        <taxon>Bacilli</taxon>
        <taxon>Bacillales</taxon>
        <taxon>Staphylococcaceae</taxon>
        <taxon>Macrococcoides</taxon>
    </lineage>
</organism>
<sequence length="291" mass="31745">MTQDYLVRALAFNDEVRAFSVRTTNTVETARQKHDTWRVGTAALGRTITAGAMMGAMLKNEEKLTITINGGGPLGQIVVDANGKGEVRGYVENPHVEVESIRPGKMNVGAAVGADGFLRVVKDIGMRDYFTGSTELHNGEIAEDFTYYFATSEQVPSAVGLGVLCTPEEVTEAAGGFIIQLMPGASEETISLLEERLANLTPISTLIDRGLSPEQVLEEVLGEDNIRILDQMPVEFKCNCGREKFLAAIKGLGEAEIVSMIEEDHGAEVECHFCRQQYHYSEADLRALITE</sequence>
<dbReference type="PANTHER" id="PTHR30111:SF1">
    <property type="entry name" value="33 KDA CHAPERONIN"/>
    <property type="match status" value="1"/>
</dbReference>
<evidence type="ECO:0000256" key="1">
    <source>
        <dbReference type="ARBA" id="ARBA00022490"/>
    </source>
</evidence>
<comment type="function">
    <text evidence="6">Redox regulated molecular chaperone. Protects both thermally unfolding and oxidatively damaged proteins from irreversible aggregation. Plays an important role in the bacterial defense system toward oxidative stress.</text>
</comment>
<dbReference type="PANTHER" id="PTHR30111">
    <property type="entry name" value="33 KDA CHAPERONIN"/>
    <property type="match status" value="1"/>
</dbReference>
<dbReference type="NCBIfam" id="NF001033">
    <property type="entry name" value="PRK00114.1"/>
    <property type="match status" value="1"/>
</dbReference>
<evidence type="ECO:0000313" key="7">
    <source>
        <dbReference type="EMBL" id="ARQ08029.1"/>
    </source>
</evidence>
<dbReference type="RefSeq" id="WP_086043547.1">
    <property type="nucleotide sequence ID" value="NZ_CBCRZA010000014.1"/>
</dbReference>
<dbReference type="CDD" id="cd00498">
    <property type="entry name" value="Hsp33"/>
    <property type="match status" value="1"/>
</dbReference>
<dbReference type="OrthoDB" id="9776534at2"/>
<dbReference type="HAMAP" id="MF_00117">
    <property type="entry name" value="HslO"/>
    <property type="match status" value="1"/>
</dbReference>
<dbReference type="GO" id="GO:0005737">
    <property type="term" value="C:cytoplasm"/>
    <property type="evidence" value="ECO:0007669"/>
    <property type="project" value="UniProtKB-SubCell"/>
</dbReference>
<dbReference type="STRING" id="1855823.MCCS_24660"/>
<keyword evidence="1 6" id="KW-0963">Cytoplasm</keyword>
<comment type="PTM">
    <text evidence="6">Under oxidizing conditions two disulfide bonds are formed involving the reactive cysteines. Under reducing conditions zinc is bound to the reactive cysteines and the protein is inactive.</text>
</comment>
<dbReference type="InterPro" id="IPR000397">
    <property type="entry name" value="Heat_shock_Hsp33"/>
</dbReference>
<dbReference type="EMBL" id="CP021059">
    <property type="protein sequence ID" value="ARQ08029.1"/>
    <property type="molecule type" value="Genomic_DNA"/>
</dbReference>
<name>A0A1W7AEJ5_9STAP</name>
<dbReference type="GO" id="GO:0051082">
    <property type="term" value="F:unfolded protein binding"/>
    <property type="evidence" value="ECO:0007669"/>
    <property type="project" value="UniProtKB-UniRule"/>
</dbReference>
<dbReference type="GeneID" id="35296532"/>
<dbReference type="Proteomes" id="UP000194154">
    <property type="component" value="Chromosome"/>
</dbReference>
<accession>A0A1W7AEJ5</accession>
<evidence type="ECO:0000256" key="3">
    <source>
        <dbReference type="ARBA" id="ARBA00023157"/>
    </source>
</evidence>
<evidence type="ECO:0000256" key="4">
    <source>
        <dbReference type="ARBA" id="ARBA00023186"/>
    </source>
</evidence>
<comment type="similarity">
    <text evidence="6">Belongs to the HSP33 family.</text>
</comment>
<dbReference type="SUPFAM" id="SSF64397">
    <property type="entry name" value="Hsp33 domain"/>
    <property type="match status" value="1"/>
</dbReference>
<dbReference type="SUPFAM" id="SSF118352">
    <property type="entry name" value="HSP33 redox switch-like"/>
    <property type="match status" value="1"/>
</dbReference>
<dbReference type="GO" id="GO:0042026">
    <property type="term" value="P:protein refolding"/>
    <property type="evidence" value="ECO:0007669"/>
    <property type="project" value="TreeGrafter"/>
</dbReference>
<evidence type="ECO:0000256" key="6">
    <source>
        <dbReference type="HAMAP-Rule" id="MF_00117"/>
    </source>
</evidence>
<feature type="disulfide bond" description="Redox-active" evidence="6">
    <location>
        <begin position="271"/>
        <end position="274"/>
    </location>
</feature>
<dbReference type="Pfam" id="PF01430">
    <property type="entry name" value="HSP33"/>
    <property type="match status" value="1"/>
</dbReference>